<keyword evidence="4" id="KW-1185">Reference proteome</keyword>
<dbReference type="EMBL" id="BGPR01227923">
    <property type="protein sequence ID" value="GBL63838.1"/>
    <property type="molecule type" value="Genomic_DNA"/>
</dbReference>
<dbReference type="EMBL" id="BGPR01227968">
    <property type="protein sequence ID" value="GBL64019.1"/>
    <property type="molecule type" value="Genomic_DNA"/>
</dbReference>
<evidence type="ECO:0000313" key="2">
    <source>
        <dbReference type="EMBL" id="GBL63859.1"/>
    </source>
</evidence>
<dbReference type="EMBL" id="BGPR01227928">
    <property type="protein sequence ID" value="GBL63859.1"/>
    <property type="molecule type" value="Genomic_DNA"/>
</dbReference>
<gene>
    <name evidence="3" type="ORF">AVEN_150954_1</name>
    <name evidence="1" type="ORF">AVEN_270252_1</name>
    <name evidence="2" type="ORF">AVEN_275075_1</name>
</gene>
<evidence type="ECO:0000313" key="4">
    <source>
        <dbReference type="Proteomes" id="UP000499080"/>
    </source>
</evidence>
<name>A0A4Y1ZR61_ARAVE</name>
<dbReference type="Proteomes" id="UP000499080">
    <property type="component" value="Unassembled WGS sequence"/>
</dbReference>
<evidence type="ECO:0000313" key="3">
    <source>
        <dbReference type="EMBL" id="GBL64019.1"/>
    </source>
</evidence>
<reference evidence="3 4" key="1">
    <citation type="journal article" date="2019" name="Sci. Rep.">
        <title>Orb-weaving spider Araneus ventricosus genome elucidates the spidroin gene catalogue.</title>
        <authorList>
            <person name="Kono N."/>
            <person name="Nakamura H."/>
            <person name="Ohtoshi R."/>
            <person name="Moran D.A.P."/>
            <person name="Shinohara A."/>
            <person name="Yoshida Y."/>
            <person name="Fujiwara M."/>
            <person name="Mori M."/>
            <person name="Tomita M."/>
            <person name="Arakawa K."/>
        </authorList>
    </citation>
    <scope>NUCLEOTIDE SEQUENCE [LARGE SCALE GENOMIC DNA]</scope>
</reference>
<accession>A0A4Y1ZR61</accession>
<sequence>MNSYPYFPGAVGRFGEWDPPLVLPSSPDHSSKLRGPSPNCPCVASRRVVNETKLNSWLDILDEVGFGPQPYLTVLYRKD</sequence>
<organism evidence="3 4">
    <name type="scientific">Araneus ventricosus</name>
    <name type="common">Orbweaver spider</name>
    <name type="synonym">Epeira ventricosa</name>
    <dbReference type="NCBI Taxonomy" id="182803"/>
    <lineage>
        <taxon>Eukaryota</taxon>
        <taxon>Metazoa</taxon>
        <taxon>Ecdysozoa</taxon>
        <taxon>Arthropoda</taxon>
        <taxon>Chelicerata</taxon>
        <taxon>Arachnida</taxon>
        <taxon>Araneae</taxon>
        <taxon>Araneomorphae</taxon>
        <taxon>Entelegynae</taxon>
        <taxon>Araneoidea</taxon>
        <taxon>Araneidae</taxon>
        <taxon>Araneus</taxon>
    </lineage>
</organism>
<evidence type="ECO:0000313" key="1">
    <source>
        <dbReference type="EMBL" id="GBL63838.1"/>
    </source>
</evidence>
<comment type="caution">
    <text evidence="3">The sequence shown here is derived from an EMBL/GenBank/DDBJ whole genome shotgun (WGS) entry which is preliminary data.</text>
</comment>
<protein>
    <submittedName>
        <fullName evidence="3">Uncharacterized protein</fullName>
    </submittedName>
</protein>
<proteinExistence type="predicted"/>
<dbReference type="AlphaFoldDB" id="A0A4Y1ZR61"/>